<dbReference type="InterPro" id="IPR004122">
    <property type="entry name" value="BAF_prot"/>
</dbReference>
<name>A0ABN8RM50_9CNID</name>
<comment type="subcellular location">
    <subcellularLocation>
        <location evidence="1">Nucleus</location>
    </subcellularLocation>
</comment>
<dbReference type="Pfam" id="PF02961">
    <property type="entry name" value="SAM_BAF"/>
    <property type="match status" value="1"/>
</dbReference>
<dbReference type="SMART" id="SM01023">
    <property type="entry name" value="BAF"/>
    <property type="match status" value="1"/>
</dbReference>
<dbReference type="InterPro" id="IPR036617">
    <property type="entry name" value="BAF_sf"/>
</dbReference>
<dbReference type="PANTHER" id="PTHR47507">
    <property type="entry name" value="BARRIER TO AUTOINTEGRATION FACTOR 2"/>
    <property type="match status" value="1"/>
</dbReference>
<dbReference type="SUPFAM" id="SSF47798">
    <property type="entry name" value="Barrier-to-autointegration factor, BAF"/>
    <property type="match status" value="1"/>
</dbReference>
<dbReference type="PANTHER" id="PTHR47507:SF6">
    <property type="entry name" value="BARRIER-TO-AUTOINTEGRATION FACTOR"/>
    <property type="match status" value="1"/>
</dbReference>
<organism evidence="3 4">
    <name type="scientific">Porites lobata</name>
    <dbReference type="NCBI Taxonomy" id="104759"/>
    <lineage>
        <taxon>Eukaryota</taxon>
        <taxon>Metazoa</taxon>
        <taxon>Cnidaria</taxon>
        <taxon>Anthozoa</taxon>
        <taxon>Hexacorallia</taxon>
        <taxon>Scleractinia</taxon>
        <taxon>Fungiina</taxon>
        <taxon>Poritidae</taxon>
        <taxon>Porites</taxon>
    </lineage>
</organism>
<evidence type="ECO:0000256" key="1">
    <source>
        <dbReference type="ARBA" id="ARBA00004123"/>
    </source>
</evidence>
<proteinExistence type="predicted"/>
<dbReference type="InterPro" id="IPR051387">
    <property type="entry name" value="BAF"/>
</dbReference>
<keyword evidence="2" id="KW-0539">Nucleus</keyword>
<sequence>MNCVPVPPVFIVGGDKLAVCEQEYVYTTTRKHSNFVNSPMAGKPVTALPGIGPAWGRRLNEKGFLYATQILGQYLLFNQNPQDFIPWLQNLFGIYRGWCVYNALLVWCQHHL</sequence>
<keyword evidence="4" id="KW-1185">Reference proteome</keyword>
<reference evidence="3 4" key="1">
    <citation type="submission" date="2022-05" db="EMBL/GenBank/DDBJ databases">
        <authorList>
            <consortium name="Genoscope - CEA"/>
            <person name="William W."/>
        </authorList>
    </citation>
    <scope>NUCLEOTIDE SEQUENCE [LARGE SCALE GENOMIC DNA]</scope>
</reference>
<dbReference type="Gene3D" id="1.10.150.40">
    <property type="entry name" value="Barrier-to-autointegration factor, BAF"/>
    <property type="match status" value="1"/>
</dbReference>
<comment type="caution">
    <text evidence="3">The sequence shown here is derived from an EMBL/GenBank/DDBJ whole genome shotgun (WGS) entry which is preliminary data.</text>
</comment>
<evidence type="ECO:0000313" key="4">
    <source>
        <dbReference type="Proteomes" id="UP001159405"/>
    </source>
</evidence>
<accession>A0ABN8RM50</accession>
<dbReference type="Proteomes" id="UP001159405">
    <property type="component" value="Unassembled WGS sequence"/>
</dbReference>
<protein>
    <submittedName>
        <fullName evidence="3">Uncharacterized protein</fullName>
    </submittedName>
</protein>
<dbReference type="EMBL" id="CALNXK010000260">
    <property type="protein sequence ID" value="CAH3179639.1"/>
    <property type="molecule type" value="Genomic_DNA"/>
</dbReference>
<gene>
    <name evidence="3" type="ORF">PLOB_00022304</name>
</gene>
<evidence type="ECO:0000313" key="3">
    <source>
        <dbReference type="EMBL" id="CAH3179639.1"/>
    </source>
</evidence>
<evidence type="ECO:0000256" key="2">
    <source>
        <dbReference type="ARBA" id="ARBA00023242"/>
    </source>
</evidence>